<gene>
    <name evidence="1" type="ORF">CC86DRAFT_400421</name>
</gene>
<keyword evidence="2" id="KW-1185">Reference proteome</keyword>
<accession>A0A6A7AKP5</accession>
<name>A0A6A7AKP5_9PLEO</name>
<organism evidence="1 2">
    <name type="scientific">Ophiobolus disseminans</name>
    <dbReference type="NCBI Taxonomy" id="1469910"/>
    <lineage>
        <taxon>Eukaryota</taxon>
        <taxon>Fungi</taxon>
        <taxon>Dikarya</taxon>
        <taxon>Ascomycota</taxon>
        <taxon>Pezizomycotina</taxon>
        <taxon>Dothideomycetes</taxon>
        <taxon>Pleosporomycetidae</taxon>
        <taxon>Pleosporales</taxon>
        <taxon>Pleosporineae</taxon>
        <taxon>Phaeosphaeriaceae</taxon>
        <taxon>Ophiobolus</taxon>
    </lineage>
</organism>
<protein>
    <submittedName>
        <fullName evidence="1">Uncharacterized protein</fullName>
    </submittedName>
</protein>
<reference evidence="1" key="1">
    <citation type="journal article" date="2020" name="Stud. Mycol.">
        <title>101 Dothideomycetes genomes: a test case for predicting lifestyles and emergence of pathogens.</title>
        <authorList>
            <person name="Haridas S."/>
            <person name="Albert R."/>
            <person name="Binder M."/>
            <person name="Bloem J."/>
            <person name="Labutti K."/>
            <person name="Salamov A."/>
            <person name="Andreopoulos B."/>
            <person name="Baker S."/>
            <person name="Barry K."/>
            <person name="Bills G."/>
            <person name="Bluhm B."/>
            <person name="Cannon C."/>
            <person name="Castanera R."/>
            <person name="Culley D."/>
            <person name="Daum C."/>
            <person name="Ezra D."/>
            <person name="Gonzalez J."/>
            <person name="Henrissat B."/>
            <person name="Kuo A."/>
            <person name="Liang C."/>
            <person name="Lipzen A."/>
            <person name="Lutzoni F."/>
            <person name="Magnuson J."/>
            <person name="Mondo S."/>
            <person name="Nolan M."/>
            <person name="Ohm R."/>
            <person name="Pangilinan J."/>
            <person name="Park H.-J."/>
            <person name="Ramirez L."/>
            <person name="Alfaro M."/>
            <person name="Sun H."/>
            <person name="Tritt A."/>
            <person name="Yoshinaga Y."/>
            <person name="Zwiers L.-H."/>
            <person name="Turgeon B."/>
            <person name="Goodwin S."/>
            <person name="Spatafora J."/>
            <person name="Crous P."/>
            <person name="Grigoriev I."/>
        </authorList>
    </citation>
    <scope>NUCLEOTIDE SEQUENCE</scope>
    <source>
        <strain evidence="1">CBS 113818</strain>
    </source>
</reference>
<sequence>MPVPRPSFTFRTNIPPDTPDAADEINKLLDSTLCKFNDTPIRVLEDDDVLENATCLVIKKWLATGDPDFQNMVLKDDDLPLDDKTFENFPEHFRKDGSLDAFLAEMPVTLVHGVFEFDRSYNLSSLPFTHGEEMSCQMEGENVPGLEMISDVKLIPDLGFREPPIDAEDKFVMEQYGDRASTKAMIAKASLFGFLCDKKFFLISSYNAS</sequence>
<dbReference type="Proteomes" id="UP000799424">
    <property type="component" value="Unassembled WGS sequence"/>
</dbReference>
<dbReference type="EMBL" id="MU006216">
    <property type="protein sequence ID" value="KAF2833826.1"/>
    <property type="molecule type" value="Genomic_DNA"/>
</dbReference>
<evidence type="ECO:0000313" key="1">
    <source>
        <dbReference type="EMBL" id="KAF2833826.1"/>
    </source>
</evidence>
<proteinExistence type="predicted"/>
<dbReference type="AlphaFoldDB" id="A0A6A7AKP5"/>
<evidence type="ECO:0000313" key="2">
    <source>
        <dbReference type="Proteomes" id="UP000799424"/>
    </source>
</evidence>